<evidence type="ECO:0000313" key="2">
    <source>
        <dbReference type="EMBL" id="REF94765.1"/>
    </source>
</evidence>
<protein>
    <submittedName>
        <fullName evidence="2">NAD(P)-dependent dehydrogenase (Short-subunit alcohol dehydrogenase family)</fullName>
    </submittedName>
</protein>
<organism evidence="2 3">
    <name type="scientific">Asanoa ferruginea</name>
    <dbReference type="NCBI Taxonomy" id="53367"/>
    <lineage>
        <taxon>Bacteria</taxon>
        <taxon>Bacillati</taxon>
        <taxon>Actinomycetota</taxon>
        <taxon>Actinomycetes</taxon>
        <taxon>Micromonosporales</taxon>
        <taxon>Micromonosporaceae</taxon>
        <taxon>Asanoa</taxon>
    </lineage>
</organism>
<gene>
    <name evidence="2" type="ORF">DFJ67_0708</name>
</gene>
<dbReference type="EMBL" id="QUMQ01000001">
    <property type="protein sequence ID" value="REF94765.1"/>
    <property type="molecule type" value="Genomic_DNA"/>
</dbReference>
<reference evidence="2 3" key="1">
    <citation type="submission" date="2018-08" db="EMBL/GenBank/DDBJ databases">
        <title>Sequencing the genomes of 1000 actinobacteria strains.</title>
        <authorList>
            <person name="Klenk H.-P."/>
        </authorList>
    </citation>
    <scope>NUCLEOTIDE SEQUENCE [LARGE SCALE GENOMIC DNA]</scope>
    <source>
        <strain evidence="2 3">DSM 44099</strain>
    </source>
</reference>
<dbReference type="GO" id="GO:0030497">
    <property type="term" value="P:fatty acid elongation"/>
    <property type="evidence" value="ECO:0007669"/>
    <property type="project" value="TreeGrafter"/>
</dbReference>
<keyword evidence="3" id="KW-1185">Reference proteome</keyword>
<accession>A0A3D9ZBU0</accession>
<comment type="caution">
    <text evidence="2">The sequence shown here is derived from an EMBL/GenBank/DDBJ whole genome shotgun (WGS) entry which is preliminary data.</text>
</comment>
<dbReference type="SUPFAM" id="SSF51735">
    <property type="entry name" value="NAD(P)-binding Rossmann-fold domains"/>
    <property type="match status" value="1"/>
</dbReference>
<dbReference type="PANTHER" id="PTHR42760">
    <property type="entry name" value="SHORT-CHAIN DEHYDROGENASES/REDUCTASES FAMILY MEMBER"/>
    <property type="match status" value="1"/>
</dbReference>
<dbReference type="PRINTS" id="PR00080">
    <property type="entry name" value="SDRFAMILY"/>
</dbReference>
<dbReference type="InterPro" id="IPR036291">
    <property type="entry name" value="NAD(P)-bd_dom_sf"/>
</dbReference>
<evidence type="ECO:0000256" key="1">
    <source>
        <dbReference type="ARBA" id="ARBA00006484"/>
    </source>
</evidence>
<dbReference type="Proteomes" id="UP000256913">
    <property type="component" value="Unassembled WGS sequence"/>
</dbReference>
<comment type="similarity">
    <text evidence="1">Belongs to the short-chain dehydrogenases/reductases (SDR) family.</text>
</comment>
<sequence length="252" mass="26091">MTCTPSRVRVANDSVMDSAQKVVVVTGASGGIGAAVVAGYRGLGFAVVATGLAILPSVDPEVLAVSDDVSEFGAGARIVDAAMDRFGRVDTLVNCAGLFVSKPFTDYTDADYEKVVGVNLRGFFDLSRSAIKAMLSRDGGGHVVNVSTSLVDNADTRVAAGLTSLTKGGLNAVTKSLAIEYATRGIRVNTVALGVIRSPMHPDDPDGTQAALHPVNRMGEIDDVVRAILYLEQSPFVTGEISHVDGGQSAGH</sequence>
<dbReference type="CDD" id="cd05233">
    <property type="entry name" value="SDR_c"/>
    <property type="match status" value="1"/>
</dbReference>
<dbReference type="Gene3D" id="3.40.50.720">
    <property type="entry name" value="NAD(P)-binding Rossmann-like Domain"/>
    <property type="match status" value="1"/>
</dbReference>
<dbReference type="GO" id="GO:0016616">
    <property type="term" value="F:oxidoreductase activity, acting on the CH-OH group of donors, NAD or NADP as acceptor"/>
    <property type="evidence" value="ECO:0007669"/>
    <property type="project" value="TreeGrafter"/>
</dbReference>
<dbReference type="InterPro" id="IPR002347">
    <property type="entry name" value="SDR_fam"/>
</dbReference>
<name>A0A3D9ZBU0_9ACTN</name>
<evidence type="ECO:0000313" key="3">
    <source>
        <dbReference type="Proteomes" id="UP000256913"/>
    </source>
</evidence>
<proteinExistence type="inferred from homology"/>
<dbReference type="PRINTS" id="PR00081">
    <property type="entry name" value="GDHRDH"/>
</dbReference>
<dbReference type="AlphaFoldDB" id="A0A3D9ZBU0"/>
<dbReference type="PANTHER" id="PTHR42760:SF135">
    <property type="entry name" value="BLL7886 PROTEIN"/>
    <property type="match status" value="1"/>
</dbReference>
<dbReference type="Pfam" id="PF13561">
    <property type="entry name" value="adh_short_C2"/>
    <property type="match status" value="1"/>
</dbReference>